<reference evidence="1 2" key="1">
    <citation type="journal article" date="2019" name="Appl. Microbiol. Biotechnol.">
        <title>Differential efficiency of wild type rhizogenic strains for rol gene transformation of plants.</title>
        <authorList>
            <person name="Desmet S."/>
            <person name="De Keyser E."/>
            <person name="Van Vaerenbergh J."/>
            <person name="Baeyen S."/>
            <person name="Van Huylenbroeck J."/>
            <person name="Geelen D."/>
            <person name="Dhooghe E."/>
        </authorList>
    </citation>
    <scope>NUCLEOTIDE SEQUENCE [LARGE SCALE GENOMIC DNA]</scope>
    <source>
        <strain evidence="1 2">MAFF210266</strain>
    </source>
</reference>
<accession>A0A546XDR0</accession>
<sequence>MVEMLPGDALREARRCHDDARDWLAKCAAEIDEKAEALQRAMDHARNRQLELDVRQLAYKDAVTSFKRLNGFCRDLERNEGPWKVQLLASGLAACEPYVTDEHRIDLAAEIQGLLSRFTPIRQEFMAFRRRNAHKNLIFIDIDGVLLSFRYWASANNNALWPVKVEDRMKHLQLDPGSVGLLVRLCEKANAKLVLTSNWRRTWPHERKELIERLIEQGLRRDLWHPEWMLPVLPNSNKWVELAEWLEGCTEIVALILDDEPCPDNAPPLDVEDVGILPVDKYDGFGAYSYFDALDFWGVEDGTVIPPDSMPMRQGVQPYPSRITRPLRPYSPM</sequence>
<dbReference type="Pfam" id="PF18143">
    <property type="entry name" value="HAD_SAK_2"/>
    <property type="match status" value="1"/>
</dbReference>
<proteinExistence type="predicted"/>
<protein>
    <submittedName>
        <fullName evidence="1">Uncharacterized protein</fullName>
    </submittedName>
</protein>
<dbReference type="Proteomes" id="UP000317023">
    <property type="component" value="Unassembled WGS sequence"/>
</dbReference>
<organism evidence="1 2">
    <name type="scientific">Agrobacterium tumefaciens</name>
    <dbReference type="NCBI Taxonomy" id="358"/>
    <lineage>
        <taxon>Bacteria</taxon>
        <taxon>Pseudomonadati</taxon>
        <taxon>Pseudomonadota</taxon>
        <taxon>Alphaproteobacteria</taxon>
        <taxon>Hyphomicrobiales</taxon>
        <taxon>Rhizobiaceae</taxon>
        <taxon>Rhizobium/Agrobacterium group</taxon>
        <taxon>Agrobacterium</taxon>
        <taxon>Agrobacterium tumefaciens complex</taxon>
    </lineage>
</organism>
<evidence type="ECO:0000313" key="2">
    <source>
        <dbReference type="Proteomes" id="UP000317023"/>
    </source>
</evidence>
<comment type="caution">
    <text evidence="1">The sequence shown here is derived from an EMBL/GenBank/DDBJ whole genome shotgun (WGS) entry which is preliminary data.</text>
</comment>
<dbReference type="AlphaFoldDB" id="A0A546XDR0"/>
<evidence type="ECO:0000313" key="1">
    <source>
        <dbReference type="EMBL" id="TRA98894.1"/>
    </source>
</evidence>
<name>A0A546XDR0_AGRTU</name>
<gene>
    <name evidence="1" type="ORF">EXN61_26825</name>
</gene>
<dbReference type="EMBL" id="SGOE01000014">
    <property type="protein sequence ID" value="TRA98894.1"/>
    <property type="molecule type" value="Genomic_DNA"/>
</dbReference>